<reference evidence="4" key="1">
    <citation type="submission" date="2019-08" db="EMBL/GenBank/DDBJ databases">
        <title>The genome of the North American firefly Photinus pyralis.</title>
        <authorList>
            <consortium name="Photinus pyralis genome working group"/>
            <person name="Fallon T.R."/>
            <person name="Sander Lower S.E."/>
            <person name="Weng J.-K."/>
        </authorList>
    </citation>
    <scope>NUCLEOTIDE SEQUENCE</scope>
    <source>
        <strain evidence="4">TRF0915ILg1</strain>
        <tissue evidence="4">Whole body</tissue>
    </source>
</reference>
<sequence>MQSSVKIVLNDNPSAFCPGQTVTGRVECMFASEKTIRAIRIKFRGAAKTRWSVKIGKHHMAFWAEEIYFDQEYTLVEADRDDHVRLSAGIHAYPFSYTLPQALPTSCNQIHGKIKYKIKVIVDRPLKTNFKDKLHLHIMPSLDLNILRNVQEPFSYSVQESITPSCLCFKSDFVTFAIFLPVTGYAAGQEINVGCYVQNMTNVNVKRVQYKVIRAFEFISHHPHERSKLSENTIASCKTDAIGAHSEKSWTSTLVVPLDLVLNFFNCSIIDVEYRLEVKVIMPFPHADLKITCPIILGTVPLLGLDTNMLGPPRQPDTIPTAPSVEEDIPGSSHTTIHVEEVRKL</sequence>
<gene>
    <name evidence="4" type="ORF">ILUMI_06056</name>
</gene>
<comment type="caution">
    <text evidence="4">The sequence shown here is derived from an EMBL/GenBank/DDBJ whole genome shotgun (WGS) entry which is preliminary data.</text>
</comment>
<keyword evidence="5" id="KW-1185">Reference proteome</keyword>
<dbReference type="InterPro" id="IPR011021">
    <property type="entry name" value="Arrestin-like_N"/>
</dbReference>
<dbReference type="Pfam" id="PF00339">
    <property type="entry name" value="Arrestin_N"/>
    <property type="match status" value="1"/>
</dbReference>
<dbReference type="Gene3D" id="2.60.40.640">
    <property type="match status" value="2"/>
</dbReference>
<proteinExistence type="inferred from homology"/>
<dbReference type="SMART" id="SM01017">
    <property type="entry name" value="Arrestin_C"/>
    <property type="match status" value="1"/>
</dbReference>
<dbReference type="OrthoDB" id="7785529at2759"/>
<dbReference type="InterPro" id="IPR014756">
    <property type="entry name" value="Ig_E-set"/>
</dbReference>
<dbReference type="InterPro" id="IPR011022">
    <property type="entry name" value="Arrestin_C-like"/>
</dbReference>
<evidence type="ECO:0000256" key="1">
    <source>
        <dbReference type="ARBA" id="ARBA00005298"/>
    </source>
</evidence>
<organism evidence="4 5">
    <name type="scientific">Ignelater luminosus</name>
    <name type="common">Cucubano</name>
    <name type="synonym">Pyrophorus luminosus</name>
    <dbReference type="NCBI Taxonomy" id="2038154"/>
    <lineage>
        <taxon>Eukaryota</taxon>
        <taxon>Metazoa</taxon>
        <taxon>Ecdysozoa</taxon>
        <taxon>Arthropoda</taxon>
        <taxon>Hexapoda</taxon>
        <taxon>Insecta</taxon>
        <taxon>Pterygota</taxon>
        <taxon>Neoptera</taxon>
        <taxon>Endopterygota</taxon>
        <taxon>Coleoptera</taxon>
        <taxon>Polyphaga</taxon>
        <taxon>Elateriformia</taxon>
        <taxon>Elateroidea</taxon>
        <taxon>Elateridae</taxon>
        <taxon>Agrypninae</taxon>
        <taxon>Pyrophorini</taxon>
        <taxon>Ignelater</taxon>
    </lineage>
</organism>
<dbReference type="EMBL" id="VTPC01002362">
    <property type="protein sequence ID" value="KAF2900138.1"/>
    <property type="molecule type" value="Genomic_DNA"/>
</dbReference>
<evidence type="ECO:0000259" key="3">
    <source>
        <dbReference type="SMART" id="SM01017"/>
    </source>
</evidence>
<name>A0A8K0DBF8_IGNLU</name>
<dbReference type="SUPFAM" id="SSF81296">
    <property type="entry name" value="E set domains"/>
    <property type="match status" value="2"/>
</dbReference>
<dbReference type="InterPro" id="IPR014752">
    <property type="entry name" value="Arrestin-like_C"/>
</dbReference>
<dbReference type="Pfam" id="PF02752">
    <property type="entry name" value="Arrestin_C"/>
    <property type="match status" value="1"/>
</dbReference>
<dbReference type="Proteomes" id="UP000801492">
    <property type="component" value="Unassembled WGS sequence"/>
</dbReference>
<evidence type="ECO:0000313" key="4">
    <source>
        <dbReference type="EMBL" id="KAF2900138.1"/>
    </source>
</evidence>
<evidence type="ECO:0000256" key="2">
    <source>
        <dbReference type="ARBA" id="ARBA00022606"/>
    </source>
</evidence>
<feature type="domain" description="Arrestin C-terminal-like" evidence="3">
    <location>
        <begin position="170"/>
        <end position="302"/>
    </location>
</feature>
<dbReference type="PANTHER" id="PTHR11188">
    <property type="entry name" value="ARRESTIN DOMAIN CONTAINING PROTEIN"/>
    <property type="match status" value="1"/>
</dbReference>
<keyword evidence="2" id="KW-0716">Sensory transduction</keyword>
<dbReference type="PANTHER" id="PTHR11188:SF176">
    <property type="entry name" value="ARRESTIN DOMAIN-CONTAINING PROTEIN 1"/>
    <property type="match status" value="1"/>
</dbReference>
<evidence type="ECO:0000313" key="5">
    <source>
        <dbReference type="Proteomes" id="UP000801492"/>
    </source>
</evidence>
<accession>A0A8K0DBF8</accession>
<dbReference type="GO" id="GO:0015031">
    <property type="term" value="P:protein transport"/>
    <property type="evidence" value="ECO:0007669"/>
    <property type="project" value="TreeGrafter"/>
</dbReference>
<dbReference type="AlphaFoldDB" id="A0A8K0DBF8"/>
<dbReference type="InterPro" id="IPR050357">
    <property type="entry name" value="Arrestin_domain-protein"/>
</dbReference>
<protein>
    <recommendedName>
        <fullName evidence="3">Arrestin C-terminal-like domain-containing protein</fullName>
    </recommendedName>
</protein>
<comment type="similarity">
    <text evidence="1">Belongs to the arrestin family.</text>
</comment>
<dbReference type="GO" id="GO:0005737">
    <property type="term" value="C:cytoplasm"/>
    <property type="evidence" value="ECO:0007669"/>
    <property type="project" value="TreeGrafter"/>
</dbReference>